<sequence>MLKQINLLKFISYLKFYFLNIYFEKFLVIELNLTHQKFYIKIPDYIELKKDGNYLICYLLSKDKKILPLFNGFYLVLNNYLNSFRIYSRKQLVLSGLGLKLIPLINVIKLKLGFSHIVLIPFSNKFFIIKVKKFGLKGFFISFFNYNKIILGNLVEKIYKTKSADCYKARGFYYKNKEIILKTIKKT</sequence>
<geneLocation type="mitochondrion" evidence="4"/>
<dbReference type="GO" id="GO:0005840">
    <property type="term" value="C:ribosome"/>
    <property type="evidence" value="ECO:0007669"/>
    <property type="project" value="UniProtKB-KW"/>
</dbReference>
<protein>
    <submittedName>
        <fullName evidence="4">Ribosomal protein L6</fullName>
    </submittedName>
</protein>
<dbReference type="GeneID" id="801015"/>
<organism evidence="4">
    <name type="scientific">Synura synuroidea</name>
    <dbReference type="NCBI Taxonomy" id="47573"/>
    <lineage>
        <taxon>Eukaryota</taxon>
        <taxon>Sar</taxon>
        <taxon>Stramenopiles</taxon>
        <taxon>Ochrophyta</taxon>
        <taxon>Synurophyceae</taxon>
        <taxon>Synurales</taxon>
        <taxon>Mallomonadaceae</taxon>
        <taxon>Synura</taxon>
    </lineage>
</organism>
<evidence type="ECO:0000256" key="1">
    <source>
        <dbReference type="ARBA" id="ARBA00009356"/>
    </source>
</evidence>
<gene>
    <name evidence="4" type="primary">rpl6</name>
</gene>
<dbReference type="RefSeq" id="NP_038164.1">
    <property type="nucleotide sequence ID" value="NC_002174.1"/>
</dbReference>
<dbReference type="GO" id="GO:1990904">
    <property type="term" value="C:ribonucleoprotein complex"/>
    <property type="evidence" value="ECO:0007669"/>
    <property type="project" value="UniProtKB-KW"/>
</dbReference>
<dbReference type="AlphaFoldDB" id="Q9MGB9"/>
<dbReference type="PIRSF" id="PIRSF002162">
    <property type="entry name" value="Ribosomal_L6"/>
    <property type="match status" value="1"/>
</dbReference>
<keyword evidence="4" id="KW-0496">Mitochondrion</keyword>
<dbReference type="InterPro" id="IPR000702">
    <property type="entry name" value="Ribosomal_uL6-like"/>
</dbReference>
<reference evidence="4" key="1">
    <citation type="journal article" date="2000" name="Nucleic Acids Res.">
        <title>The mitochondrial genome of the stramenopile alga Chrysodidymus synuroideus. Complete sequence, gene content and genome organization.</title>
        <authorList>
            <person name="Chesnick J.M."/>
            <person name="Goff M."/>
            <person name="Graham J."/>
            <person name="Ocampo C."/>
            <person name="Lang B.F."/>
            <person name="Seif E."/>
            <person name="Burger G."/>
        </authorList>
    </citation>
    <scope>NUCLEOTIDE SEQUENCE</scope>
</reference>
<dbReference type="GO" id="GO:0019843">
    <property type="term" value="F:rRNA binding"/>
    <property type="evidence" value="ECO:0007669"/>
    <property type="project" value="InterPro"/>
</dbReference>
<evidence type="ECO:0000256" key="3">
    <source>
        <dbReference type="ARBA" id="ARBA00023274"/>
    </source>
</evidence>
<proteinExistence type="inferred from homology"/>
<dbReference type="EMBL" id="AF222718">
    <property type="protein sequence ID" value="AAF36930.1"/>
    <property type="molecule type" value="Genomic_DNA"/>
</dbReference>
<name>Q9MGB9_9STRA</name>
<evidence type="ECO:0000313" key="4">
    <source>
        <dbReference type="EMBL" id="AAF36930.1"/>
    </source>
</evidence>
<dbReference type="GO" id="GO:0006412">
    <property type="term" value="P:translation"/>
    <property type="evidence" value="ECO:0007669"/>
    <property type="project" value="InterPro"/>
</dbReference>
<dbReference type="GO" id="GO:0003735">
    <property type="term" value="F:structural constituent of ribosome"/>
    <property type="evidence" value="ECO:0007669"/>
    <property type="project" value="InterPro"/>
</dbReference>
<dbReference type="InterPro" id="IPR036789">
    <property type="entry name" value="Ribosomal_uL6-like_a/b-dom_sf"/>
</dbReference>
<evidence type="ECO:0000256" key="2">
    <source>
        <dbReference type="ARBA" id="ARBA00022980"/>
    </source>
</evidence>
<keyword evidence="3" id="KW-0687">Ribonucleoprotein</keyword>
<keyword evidence="2 4" id="KW-0689">Ribosomal protein</keyword>
<dbReference type="SUPFAM" id="SSF56053">
    <property type="entry name" value="Ribosomal protein L6"/>
    <property type="match status" value="1"/>
</dbReference>
<accession>Q9MGB9</accession>
<comment type="similarity">
    <text evidence="1">Belongs to the universal ribosomal protein uL6 family.</text>
</comment>
<dbReference type="Gene3D" id="3.90.930.12">
    <property type="entry name" value="Ribosomal protein L6, alpha-beta domain"/>
    <property type="match status" value="1"/>
</dbReference>